<dbReference type="InterPro" id="IPR001763">
    <property type="entry name" value="Rhodanese-like_dom"/>
</dbReference>
<evidence type="ECO:0000256" key="15">
    <source>
        <dbReference type="SAM" id="MobiDB-lite"/>
    </source>
</evidence>
<gene>
    <name evidence="14" type="primary">uba4</name>
    <name evidence="14" type="synonym">cnxF</name>
    <name evidence="17" type="ORF">G6O67_005506</name>
</gene>
<comment type="cofactor">
    <cofactor evidence="14">
        <name>Zn(2+)</name>
        <dbReference type="ChEBI" id="CHEBI:29105"/>
    </cofactor>
    <text evidence="14">Binds 1 zinc ion per subunit.</text>
</comment>
<evidence type="ECO:0000256" key="1">
    <source>
        <dbReference type="ARBA" id="ARBA00004514"/>
    </source>
</evidence>
<feature type="binding site" evidence="14">
    <location>
        <position position="219"/>
    </location>
    <ligand>
        <name>Zn(2+)</name>
        <dbReference type="ChEBI" id="CHEBI:29105"/>
    </ligand>
</feature>
<dbReference type="GO" id="GO:0002143">
    <property type="term" value="P:tRNA wobble position uridine thiolation"/>
    <property type="evidence" value="ECO:0007669"/>
    <property type="project" value="InterPro"/>
</dbReference>
<dbReference type="Gene3D" id="3.40.250.10">
    <property type="entry name" value="Rhodanese-like domain"/>
    <property type="match status" value="1"/>
</dbReference>
<feature type="compositionally biased region" description="Basic and acidic residues" evidence="15">
    <location>
        <begin position="275"/>
        <end position="284"/>
    </location>
</feature>
<dbReference type="GO" id="GO:0006777">
    <property type="term" value="P:Mo-molybdopterin cofactor biosynthetic process"/>
    <property type="evidence" value="ECO:0007669"/>
    <property type="project" value="UniProtKB-UniRule"/>
</dbReference>
<dbReference type="AlphaFoldDB" id="A0A8H4V698"/>
<dbReference type="GO" id="GO:0046872">
    <property type="term" value="F:metal ion binding"/>
    <property type="evidence" value="ECO:0007669"/>
    <property type="project" value="UniProtKB-KW"/>
</dbReference>
<comment type="pathway">
    <text evidence="14">tRNA modification; 5-methoxycarbonylmethyl-2-thiouridine-tRNA biosynthesis.</text>
</comment>
<dbReference type="GO" id="GO:0005829">
    <property type="term" value="C:cytosol"/>
    <property type="evidence" value="ECO:0007669"/>
    <property type="project" value="UniProtKB-SubCell"/>
</dbReference>
<evidence type="ECO:0000256" key="10">
    <source>
        <dbReference type="ARBA" id="ARBA00022840"/>
    </source>
</evidence>
<feature type="binding site" evidence="14">
    <location>
        <begin position="115"/>
        <end position="119"/>
    </location>
    <ligand>
        <name>ATP</name>
        <dbReference type="ChEBI" id="CHEBI:30616"/>
    </ligand>
</feature>
<evidence type="ECO:0000256" key="11">
    <source>
        <dbReference type="ARBA" id="ARBA00023150"/>
    </source>
</evidence>
<keyword evidence="7 14" id="KW-0547">Nucleotide-binding</keyword>
<evidence type="ECO:0000256" key="8">
    <source>
        <dbReference type="ARBA" id="ARBA00022786"/>
    </source>
</evidence>
<dbReference type="EC" id="2.7.7.80" evidence="14"/>
<evidence type="ECO:0000313" key="17">
    <source>
        <dbReference type="EMBL" id="KAF4509225.1"/>
    </source>
</evidence>
<dbReference type="InterPro" id="IPR000594">
    <property type="entry name" value="ThiF_NAD_FAD-bd"/>
</dbReference>
<dbReference type="SMART" id="SM00450">
    <property type="entry name" value="RHOD"/>
    <property type="match status" value="1"/>
</dbReference>
<keyword evidence="2 14" id="KW-0963">Cytoplasm</keyword>
<dbReference type="GO" id="GO:0061604">
    <property type="term" value="F:molybdopterin-synthase sulfurtransferase activity"/>
    <property type="evidence" value="ECO:0007669"/>
    <property type="project" value="UniProtKB-EC"/>
</dbReference>
<dbReference type="InterPro" id="IPR045886">
    <property type="entry name" value="ThiF/MoeB/HesA"/>
</dbReference>
<evidence type="ECO:0000256" key="12">
    <source>
        <dbReference type="ARBA" id="ARBA00023268"/>
    </source>
</evidence>
<evidence type="ECO:0000259" key="16">
    <source>
        <dbReference type="PROSITE" id="PS50206"/>
    </source>
</evidence>
<feature type="region of interest" description="Disordered" evidence="15">
    <location>
        <begin position="268"/>
        <end position="287"/>
    </location>
</feature>
<dbReference type="Pfam" id="PF00899">
    <property type="entry name" value="ThiF"/>
    <property type="match status" value="1"/>
</dbReference>
<keyword evidence="6 14" id="KW-0479">Metal-binding</keyword>
<dbReference type="UniPathway" id="UPA00344"/>
<dbReference type="OrthoDB" id="10261062at2759"/>
<dbReference type="FunFam" id="3.40.50.720:FF:000033">
    <property type="entry name" value="Adenylyltransferase and sulfurtransferase MOCS3"/>
    <property type="match status" value="1"/>
</dbReference>
<feature type="binding site" evidence="14">
    <location>
        <position position="108"/>
    </location>
    <ligand>
        <name>ATP</name>
        <dbReference type="ChEBI" id="CHEBI:30616"/>
    </ligand>
</feature>
<dbReference type="GO" id="GO:0061605">
    <property type="term" value="F:molybdopterin-synthase adenylyltransferase activity"/>
    <property type="evidence" value="ECO:0007669"/>
    <property type="project" value="UniProtKB-EC"/>
</dbReference>
<dbReference type="CDD" id="cd00757">
    <property type="entry name" value="ThiF_MoeB_HesA_family"/>
    <property type="match status" value="1"/>
</dbReference>
<comment type="subcellular location">
    <subcellularLocation>
        <location evidence="1">Cytoplasm</location>
        <location evidence="1">Cytosol</location>
    </subcellularLocation>
</comment>
<keyword evidence="9 14" id="KW-0862">Zinc</keyword>
<dbReference type="GO" id="GO:0004792">
    <property type="term" value="F:thiosulfate-cyanide sulfurtransferase activity"/>
    <property type="evidence" value="ECO:0007669"/>
    <property type="project" value="TreeGrafter"/>
</dbReference>
<feature type="binding site" evidence="14">
    <location>
        <position position="87"/>
    </location>
    <ligand>
        <name>ATP</name>
        <dbReference type="ChEBI" id="CHEBI:30616"/>
    </ligand>
</feature>
<keyword evidence="3 14" id="KW-0808">Transferase</keyword>
<dbReference type="PROSITE" id="PS50206">
    <property type="entry name" value="RHODANESE_3"/>
    <property type="match status" value="1"/>
</dbReference>
<name>A0A8H4V698_9HYPO</name>
<proteinExistence type="inferred from homology"/>
<feature type="binding site" evidence="14">
    <location>
        <position position="132"/>
    </location>
    <ligand>
        <name>ATP</name>
        <dbReference type="ChEBI" id="CHEBI:30616"/>
    </ligand>
</feature>
<feature type="binding site" evidence="14">
    <location>
        <begin position="176"/>
        <end position="177"/>
    </location>
    <ligand>
        <name>ATP</name>
        <dbReference type="ChEBI" id="CHEBI:30616"/>
    </ligand>
</feature>
<keyword evidence="10 14" id="KW-0067">ATP-binding</keyword>
<dbReference type="UniPathway" id="UPA00988"/>
<dbReference type="GO" id="GO:0005524">
    <property type="term" value="F:ATP binding"/>
    <property type="evidence" value="ECO:0007669"/>
    <property type="project" value="UniProtKB-KW"/>
</dbReference>
<evidence type="ECO:0000256" key="4">
    <source>
        <dbReference type="ARBA" id="ARBA00022694"/>
    </source>
</evidence>
<evidence type="ECO:0000256" key="3">
    <source>
        <dbReference type="ARBA" id="ARBA00022679"/>
    </source>
</evidence>
<feature type="active site" description="Cysteine persulfide intermediate; for sulfurtransferase activity" evidence="14">
    <location>
        <position position="429"/>
    </location>
</feature>
<keyword evidence="18" id="KW-1185">Reference proteome</keyword>
<comment type="caution">
    <text evidence="17">The sequence shown here is derived from an EMBL/GenBank/DDBJ whole genome shotgun (WGS) entry which is preliminary data.</text>
</comment>
<dbReference type="GO" id="GO:0032447">
    <property type="term" value="P:protein urmylation"/>
    <property type="evidence" value="ECO:0007669"/>
    <property type="project" value="TreeGrafter"/>
</dbReference>
<keyword evidence="5" id="KW-0548">Nucleotidyltransferase</keyword>
<dbReference type="SUPFAM" id="SSF69572">
    <property type="entry name" value="Activating enzymes of the ubiquitin-like proteins"/>
    <property type="match status" value="1"/>
</dbReference>
<evidence type="ECO:0000256" key="14">
    <source>
        <dbReference type="HAMAP-Rule" id="MF_03049"/>
    </source>
</evidence>
<keyword evidence="11 14" id="KW-0501">Molybdenum cofactor biosynthesis</keyword>
<evidence type="ECO:0000313" key="18">
    <source>
        <dbReference type="Proteomes" id="UP000557566"/>
    </source>
</evidence>
<dbReference type="Pfam" id="PF00581">
    <property type="entry name" value="Rhodanese"/>
    <property type="match status" value="1"/>
</dbReference>
<accession>A0A8H4V698</accession>
<protein>
    <recommendedName>
        <fullName evidence="14">Adenylyltransferase and sulfurtransferase uba4</fullName>
    </recommendedName>
    <alternativeName>
        <fullName evidence="14">Common component for nitrate reductase and xanthine dehydrogenase protein F</fullName>
    </alternativeName>
    <alternativeName>
        <fullName evidence="14">Ubiquitin-like protein activator 4</fullName>
    </alternativeName>
    <domain>
        <recommendedName>
            <fullName evidence="14">Molybdopterin-synthase adenylyltransferase</fullName>
            <ecNumber evidence="14">2.7.7.80</ecNumber>
        </recommendedName>
        <alternativeName>
            <fullName evidence="14">Adenylyltransferase uba4</fullName>
        </alternativeName>
        <alternativeName>
            <fullName evidence="14">Sulfur carrier protein MOCS2A adenylyltransferase</fullName>
        </alternativeName>
    </domain>
    <domain>
        <recommendedName>
            <fullName evidence="14">Molybdopterin-synthase sulfurtransferase</fullName>
            <ecNumber evidence="14">2.8.1.11</ecNumber>
        </recommendedName>
        <alternativeName>
            <fullName evidence="14">Sulfurtransferase uba4</fullName>
        </alternativeName>
        <alternativeName>
            <fullName evidence="14">Sulfur carrier protein MOCS2A sulfurtransferase</fullName>
        </alternativeName>
    </domain>
</protein>
<comment type="function">
    <text evidence="13">Plays a central role in 2-thiolation of mcm(5)S(2)U at tRNA wobble positions of cytosolic tRNA(Lys), tRNA(Glu) and tRNA(Gln). Also essential during biosynthesis of the molybdenum cofactor. Acts by mediating the C-terminal thiocarboxylation of sulfur carriers urm1 and mocs2a. Its N-terminus first activates urm1 and mocs2a as acyl-adenylates (-COAMP), then the persulfide sulfur on the catalytic cysteine is transferred to urm1 and mocs2a to form thiocarboxylation (-COSH) of their C-terminus. The reaction probably involves hydrogen sulfide that is generated from the persulfide intermediate and that acts as a nucleophile towards urm1 and mocs2a. Subsequently, a transient disulfide bond is formed. Does not use thiosulfate as sulfur donor; nfs1 probably acting as a sulfur donor for thiocarboxylation reactions.</text>
</comment>
<comment type="catalytic activity">
    <reaction evidence="14">
        <text>[molybdopterin-synthase sulfur-carrier protein]-C-terminal Gly-Gly-AMP + S-sulfanyl-L-cysteinyl-[cysteine desulfurase] + AH2 = [molybdopterin-synthase sulfur-carrier protein]-C-terminal-Gly-aminoethanethioate + L-cysteinyl-[cysteine desulfurase] + A + AMP + 2 H(+)</text>
        <dbReference type="Rhea" id="RHEA:48612"/>
        <dbReference type="Rhea" id="RHEA-COMP:12157"/>
        <dbReference type="Rhea" id="RHEA-COMP:12158"/>
        <dbReference type="Rhea" id="RHEA-COMP:12159"/>
        <dbReference type="Rhea" id="RHEA-COMP:19907"/>
        <dbReference type="ChEBI" id="CHEBI:13193"/>
        <dbReference type="ChEBI" id="CHEBI:15378"/>
        <dbReference type="ChEBI" id="CHEBI:17499"/>
        <dbReference type="ChEBI" id="CHEBI:29950"/>
        <dbReference type="ChEBI" id="CHEBI:61963"/>
        <dbReference type="ChEBI" id="CHEBI:90618"/>
        <dbReference type="ChEBI" id="CHEBI:232372"/>
        <dbReference type="ChEBI" id="CHEBI:456215"/>
        <dbReference type="EC" id="2.8.1.11"/>
    </reaction>
</comment>
<sequence length="476" mass="50836">METPESLRTEIANHQATLDSLKARLVVAEALEREARLQASASAESTPRPLASHEYERYGRQMIVPCFGLEAQLRLKQSRVLVVGAGGLGCPAAAYLAGAGVGTLGLVDGDTVEASNLHRQIAHATDRVGVAKVLSAVRYLQGLNPLVDYQQHNHVLSPSNAAAIVSQYDLVLDCTDNPATRYLVSDICVLLGKPIVSASAFQTSGQLIVLNRPPGAGPCYRCVFPRPPPPETVVGCGEGGILGPVVGTMGVLQALEAVKLIARGGVSRTGTRAESASEREETGTVDKPGQQLEQHTMLLFSATGDGPSPSFRSARMRGKRPDCFACSPHGSLTLQHLQQSMDYQQFCGVAVPVSLLPPEHRISVQDYQRVRAAHQGHVLLDVREKEHFSLGSIPGAVNAPMSRFNRGQGIPDDVLPADAQLDVPIYLVCRVGNDSQIVAQKLKDSGLDQGGKRFIGDIRGGVKAWKDAVDATMPFI</sequence>
<dbReference type="GO" id="GO:0042292">
    <property type="term" value="F:URM1 activating enzyme activity"/>
    <property type="evidence" value="ECO:0007669"/>
    <property type="project" value="TreeGrafter"/>
</dbReference>
<evidence type="ECO:0000256" key="6">
    <source>
        <dbReference type="ARBA" id="ARBA00022723"/>
    </source>
</evidence>
<comment type="pathway">
    <text evidence="14">Cofactor biosynthesis; molybdopterin biosynthesis.</text>
</comment>
<dbReference type="HAMAP" id="MF_03049">
    <property type="entry name" value="MOCS3_Uba4"/>
    <property type="match status" value="1"/>
</dbReference>
<feature type="active site" description="Glycyl thioester intermediate; for adenylyltransferase activity" evidence="14">
    <location>
        <position position="236"/>
    </location>
</feature>
<dbReference type="EMBL" id="JAAVMX010000005">
    <property type="protein sequence ID" value="KAF4509225.1"/>
    <property type="molecule type" value="Genomic_DNA"/>
</dbReference>
<keyword evidence="8" id="KW-0833">Ubl conjugation pathway</keyword>
<dbReference type="Proteomes" id="UP000557566">
    <property type="component" value="Unassembled WGS sequence"/>
</dbReference>
<comment type="function">
    <text evidence="14">Plays a central role in 2-thiolation of mcm(5)S(2)U at tRNA wobble positions of cytosolic tRNA(Lys), tRNA(Glu) and tRNA(Gln). Also essential during biosynthesis of the molybdenum cofactor. Acts by mediating the C-terminal thiocarboxylation of sulfur carriers urm1 and MOCS2A. Its N-terminus first activates urm1 and MOCS2A as acyl-adenylates (-COAMP), then the persulfide sulfur on the catalytic cysteine is transferred to urm1 and MOCS2A to form thiocarboxylation (-COSH) of their C-terminus. The reaction probably involves hydrogen sulfide that is generated from the persulfide intermediate and that acts as nucleophile towards urm1 and MOCS2A. Subsequently, a transient disulfide bond is formed. Does not use thiosulfate as sulfur donor; nfs1 probably acting as a sulfur donor for thiocarboxylation reactions.</text>
</comment>
<dbReference type="PANTHER" id="PTHR10953">
    <property type="entry name" value="UBIQUITIN-ACTIVATING ENZYME E1"/>
    <property type="match status" value="1"/>
</dbReference>
<dbReference type="PANTHER" id="PTHR10953:SF102">
    <property type="entry name" value="ADENYLYLTRANSFERASE AND SULFURTRANSFERASE MOCS3"/>
    <property type="match status" value="1"/>
</dbReference>
<evidence type="ECO:0000256" key="9">
    <source>
        <dbReference type="ARBA" id="ARBA00022833"/>
    </source>
</evidence>
<feature type="binding site" evidence="14">
    <location>
        <position position="326"/>
    </location>
    <ligand>
        <name>Zn(2+)</name>
        <dbReference type="ChEBI" id="CHEBI:29105"/>
    </ligand>
</feature>
<dbReference type="InterPro" id="IPR035985">
    <property type="entry name" value="Ubiquitin-activating_enz"/>
</dbReference>
<evidence type="ECO:0000256" key="2">
    <source>
        <dbReference type="ARBA" id="ARBA00022490"/>
    </source>
</evidence>
<evidence type="ECO:0000256" key="5">
    <source>
        <dbReference type="ARBA" id="ARBA00022695"/>
    </source>
</evidence>
<keyword evidence="4 14" id="KW-0819">tRNA processing</keyword>
<reference evidence="17 18" key="1">
    <citation type="journal article" date="2020" name="Genome Biol. Evol.">
        <title>A new high-quality draft genome assembly of the Chinese cordyceps Ophiocordyceps sinensis.</title>
        <authorList>
            <person name="Shu R."/>
            <person name="Zhang J."/>
            <person name="Meng Q."/>
            <person name="Zhang H."/>
            <person name="Zhou G."/>
            <person name="Li M."/>
            <person name="Wu P."/>
            <person name="Zhao Y."/>
            <person name="Chen C."/>
            <person name="Qin Q."/>
        </authorList>
    </citation>
    <scope>NUCLEOTIDE SEQUENCE [LARGE SCALE GENOMIC DNA]</scope>
    <source>
        <strain evidence="17 18">IOZ07</strain>
    </source>
</reference>
<evidence type="ECO:0000256" key="7">
    <source>
        <dbReference type="ARBA" id="ARBA00022741"/>
    </source>
</evidence>
<dbReference type="InterPro" id="IPR036873">
    <property type="entry name" value="Rhodanese-like_dom_sf"/>
</dbReference>
<feature type="domain" description="Rhodanese" evidence="16">
    <location>
        <begin position="373"/>
        <end position="474"/>
    </location>
</feature>
<organism evidence="17 18">
    <name type="scientific">Ophiocordyceps sinensis</name>
    <dbReference type="NCBI Taxonomy" id="72228"/>
    <lineage>
        <taxon>Eukaryota</taxon>
        <taxon>Fungi</taxon>
        <taxon>Dikarya</taxon>
        <taxon>Ascomycota</taxon>
        <taxon>Pezizomycotina</taxon>
        <taxon>Sordariomycetes</taxon>
        <taxon>Hypocreomycetidae</taxon>
        <taxon>Hypocreales</taxon>
        <taxon>Ophiocordycipitaceae</taxon>
        <taxon>Ophiocordyceps</taxon>
    </lineage>
</organism>
<keyword evidence="12 14" id="KW-0511">Multifunctional enzyme</keyword>
<comment type="similarity">
    <text evidence="14">In the N-terminal section; belongs to the HesA/MoeB/ThiF family. UBA4 subfamily.</text>
</comment>
<dbReference type="Gene3D" id="3.40.50.720">
    <property type="entry name" value="NAD(P)-binding Rossmann-like Domain"/>
    <property type="match status" value="1"/>
</dbReference>
<feature type="binding site" evidence="14">
    <location>
        <position position="222"/>
    </location>
    <ligand>
        <name>Zn(2+)</name>
        <dbReference type="ChEBI" id="CHEBI:29105"/>
    </ligand>
</feature>
<comment type="catalytic activity">
    <reaction evidence="14">
        <text>[molybdopterin-synthase sulfur-carrier protein]-C-terminal Gly-Gly + ATP + H(+) = [molybdopterin-synthase sulfur-carrier protein]-C-terminal Gly-Gly-AMP + diphosphate</text>
        <dbReference type="Rhea" id="RHEA:43616"/>
        <dbReference type="Rhea" id="RHEA-COMP:12159"/>
        <dbReference type="Rhea" id="RHEA-COMP:12202"/>
        <dbReference type="ChEBI" id="CHEBI:15378"/>
        <dbReference type="ChEBI" id="CHEBI:30616"/>
        <dbReference type="ChEBI" id="CHEBI:33019"/>
        <dbReference type="ChEBI" id="CHEBI:90618"/>
        <dbReference type="ChEBI" id="CHEBI:90778"/>
        <dbReference type="EC" id="2.7.7.80"/>
    </reaction>
</comment>
<feature type="binding site" evidence="14">
    <location>
        <position position="323"/>
    </location>
    <ligand>
        <name>Zn(2+)</name>
        <dbReference type="ChEBI" id="CHEBI:29105"/>
    </ligand>
</feature>
<dbReference type="EC" id="2.8.1.11" evidence="14"/>
<dbReference type="InterPro" id="IPR028885">
    <property type="entry name" value="MOCS3/Uba4"/>
</dbReference>
<evidence type="ECO:0000256" key="13">
    <source>
        <dbReference type="ARBA" id="ARBA00043893"/>
    </source>
</evidence>